<gene>
    <name evidence="1" type="ORF">GLOINDRAFT_90232</name>
</gene>
<accession>U9SGS4</accession>
<reference evidence="1" key="1">
    <citation type="submission" date="2013-07" db="EMBL/GenBank/DDBJ databases">
        <title>The genome of an arbuscular mycorrhizal fungus provides insights into the evolution of the oldest plant symbiosis.</title>
        <authorList>
            <consortium name="DOE Joint Genome Institute"/>
            <person name="Tisserant E."/>
            <person name="Malbreil M."/>
            <person name="Kuo A."/>
            <person name="Kohler A."/>
            <person name="Symeonidi A."/>
            <person name="Balestrini R."/>
            <person name="Charron P."/>
            <person name="Duensing N."/>
            <person name="Frei-dit-Frey N."/>
            <person name="Gianinazzi-Pearson V."/>
            <person name="Gilbert B."/>
            <person name="Handa Y."/>
            <person name="Hijri M."/>
            <person name="Kaul R."/>
            <person name="Kawaguchi M."/>
            <person name="Krajinski F."/>
            <person name="Lammers P."/>
            <person name="Lapierre D."/>
            <person name="Masclaux F.G."/>
            <person name="Murat C."/>
            <person name="Morin E."/>
            <person name="Ndikumana S."/>
            <person name="Pagni M."/>
            <person name="Petitpierre D."/>
            <person name="Requena N."/>
            <person name="Rosikiewicz P."/>
            <person name="Riley R."/>
            <person name="Saito K."/>
            <person name="San Clemente H."/>
            <person name="Shapiro H."/>
            <person name="van Tuinen D."/>
            <person name="Becard G."/>
            <person name="Bonfante P."/>
            <person name="Paszkowski U."/>
            <person name="Shachar-Hill Y."/>
            <person name="Young J.P."/>
            <person name="Sanders I.R."/>
            <person name="Henrissat B."/>
            <person name="Rensing S.A."/>
            <person name="Grigoriev I.V."/>
            <person name="Corradi N."/>
            <person name="Roux C."/>
            <person name="Martin F."/>
        </authorList>
    </citation>
    <scope>NUCLEOTIDE SEQUENCE</scope>
    <source>
        <strain evidence="1">DAOM 197198</strain>
    </source>
</reference>
<organism evidence="1">
    <name type="scientific">Rhizophagus irregularis (strain DAOM 181602 / DAOM 197198 / MUCL 43194)</name>
    <name type="common">Arbuscular mycorrhizal fungus</name>
    <name type="synonym">Glomus intraradices</name>
    <dbReference type="NCBI Taxonomy" id="747089"/>
    <lineage>
        <taxon>Eukaryota</taxon>
        <taxon>Fungi</taxon>
        <taxon>Fungi incertae sedis</taxon>
        <taxon>Mucoromycota</taxon>
        <taxon>Glomeromycotina</taxon>
        <taxon>Glomeromycetes</taxon>
        <taxon>Glomerales</taxon>
        <taxon>Glomeraceae</taxon>
        <taxon>Rhizophagus</taxon>
    </lineage>
</organism>
<dbReference type="VEuPathDB" id="FungiDB:RhiirFUN_007852"/>
<dbReference type="EMBL" id="KI301502">
    <property type="protein sequence ID" value="ERZ95083.1"/>
    <property type="molecule type" value="Genomic_DNA"/>
</dbReference>
<protein>
    <submittedName>
        <fullName evidence="1">Uncharacterized protein</fullName>
    </submittedName>
</protein>
<sequence length="129" mass="15441">MNNKSYLRREEFEERALRNIKYFINKNFKNVKRMSPRKLTNDFLPYDKYNSVCEDILGKDGSFRDEESLSKAIADSIKKEGPDGVWIIPSRKKILEELTEDAVFDTVNKYRQGILQIYRETDRFGFRYH</sequence>
<proteinExistence type="predicted"/>
<dbReference type="AlphaFoldDB" id="U9SGS4"/>
<evidence type="ECO:0000313" key="1">
    <source>
        <dbReference type="EMBL" id="ERZ95083.1"/>
    </source>
</evidence>
<name>U9SGS4_RHIID</name>
<dbReference type="HOGENOM" id="CLU_1949976_0_0_1"/>